<dbReference type="Proteomes" id="UP000614741">
    <property type="component" value="Unassembled WGS sequence"/>
</dbReference>
<reference evidence="1 2" key="1">
    <citation type="submission" date="2021-01" db="EMBL/GenBank/DDBJ databases">
        <title>Whole genome shotgun sequence of Cellulomonas phragmiteti NBRC 110785.</title>
        <authorList>
            <person name="Komaki H."/>
            <person name="Tamura T."/>
        </authorList>
    </citation>
    <scope>NUCLEOTIDE SEQUENCE [LARGE SCALE GENOMIC DNA]</scope>
    <source>
        <strain evidence="1 2">NBRC 110785</strain>
    </source>
</reference>
<dbReference type="InterPro" id="IPR010667">
    <property type="entry name" value="Phage_T4_Gp19"/>
</dbReference>
<dbReference type="EMBL" id="BONP01000020">
    <property type="protein sequence ID" value="GIG41147.1"/>
    <property type="molecule type" value="Genomic_DNA"/>
</dbReference>
<dbReference type="PANTHER" id="PTHR38009:SF1">
    <property type="entry name" value="CONSERVED HYPOTHETICAL PHAGE TAIL PROTEIN"/>
    <property type="match status" value="1"/>
</dbReference>
<evidence type="ECO:0008006" key="3">
    <source>
        <dbReference type="Google" id="ProtNLM"/>
    </source>
</evidence>
<dbReference type="InterPro" id="IPR011747">
    <property type="entry name" value="CHP02241"/>
</dbReference>
<keyword evidence="2" id="KW-1185">Reference proteome</keyword>
<proteinExistence type="predicted"/>
<protein>
    <recommendedName>
        <fullName evidence="3">Phage tail protein</fullName>
    </recommendedName>
</protein>
<evidence type="ECO:0000313" key="1">
    <source>
        <dbReference type="EMBL" id="GIG41147.1"/>
    </source>
</evidence>
<accession>A0ABQ4DP64</accession>
<gene>
    <name evidence="1" type="ORF">Cph01nite_29090</name>
</gene>
<comment type="caution">
    <text evidence="1">The sequence shown here is derived from an EMBL/GenBank/DDBJ whole genome shotgun (WGS) entry which is preliminary data.</text>
</comment>
<organism evidence="1 2">
    <name type="scientific">Cellulomonas phragmiteti</name>
    <dbReference type="NCBI Taxonomy" id="478780"/>
    <lineage>
        <taxon>Bacteria</taxon>
        <taxon>Bacillati</taxon>
        <taxon>Actinomycetota</taxon>
        <taxon>Actinomycetes</taxon>
        <taxon>Micrococcales</taxon>
        <taxon>Cellulomonadaceae</taxon>
        <taxon>Cellulomonas</taxon>
    </lineage>
</organism>
<dbReference type="RefSeq" id="WP_203675440.1">
    <property type="nucleotide sequence ID" value="NZ_BONP01000020.1"/>
</dbReference>
<dbReference type="Pfam" id="PF06841">
    <property type="entry name" value="Phage_T4_gp19"/>
    <property type="match status" value="1"/>
</dbReference>
<dbReference type="NCBIfam" id="TIGR02241">
    <property type="entry name" value="conserved hypothetical phage tail region protein"/>
    <property type="match status" value="1"/>
</dbReference>
<dbReference type="PANTHER" id="PTHR38009">
    <property type="entry name" value="CONSERVED HYPOTHETICAL PHAGE TAIL PROTEIN"/>
    <property type="match status" value="1"/>
</dbReference>
<sequence>MPIGEDAIGASLFEVQVDGVTIAQFKEASGLGIEISVIEHQENKPGGIPVLKKLPASQKFNDVTLKRGMTKDDGWWKWIAAVQEGDIDGSRRDASIILLDYLHHEVLRFNLFYCWPSKITLGSLQAGSTEVAIEEVTLVHERVEVKVS</sequence>
<name>A0ABQ4DP64_9CELL</name>
<evidence type="ECO:0000313" key="2">
    <source>
        <dbReference type="Proteomes" id="UP000614741"/>
    </source>
</evidence>